<dbReference type="SUPFAM" id="SSF46785">
    <property type="entry name" value="Winged helix' DNA-binding domain"/>
    <property type="match status" value="1"/>
</dbReference>
<keyword evidence="4" id="KW-0238">DNA-binding</keyword>
<dbReference type="Pfam" id="PF00717">
    <property type="entry name" value="Peptidase_S24"/>
    <property type="match status" value="1"/>
</dbReference>
<gene>
    <name evidence="8" type="ORF">METZ01_LOCUS20408</name>
</gene>
<keyword evidence="3" id="KW-0805">Transcription regulation</keyword>
<evidence type="ECO:0000256" key="1">
    <source>
        <dbReference type="ARBA" id="ARBA00022491"/>
    </source>
</evidence>
<protein>
    <recommendedName>
        <fullName evidence="9">LexA repressor DNA-binding domain-containing protein</fullName>
    </recommendedName>
</protein>
<dbReference type="InterPro" id="IPR015927">
    <property type="entry name" value="Peptidase_S24_S26A/B/C"/>
</dbReference>
<dbReference type="GO" id="GO:0009432">
    <property type="term" value="P:SOS response"/>
    <property type="evidence" value="ECO:0007669"/>
    <property type="project" value="InterPro"/>
</dbReference>
<feature type="domain" description="Peptidase S24/S26A/S26B/S26C" evidence="6">
    <location>
        <begin position="84"/>
        <end position="199"/>
    </location>
</feature>
<dbReference type="GO" id="GO:0006260">
    <property type="term" value="P:DNA replication"/>
    <property type="evidence" value="ECO:0007669"/>
    <property type="project" value="UniProtKB-KW"/>
</dbReference>
<evidence type="ECO:0000256" key="2">
    <source>
        <dbReference type="ARBA" id="ARBA00022705"/>
    </source>
</evidence>
<dbReference type="GO" id="GO:0045892">
    <property type="term" value="P:negative regulation of DNA-templated transcription"/>
    <property type="evidence" value="ECO:0007669"/>
    <property type="project" value="InterPro"/>
</dbReference>
<evidence type="ECO:0000313" key="8">
    <source>
        <dbReference type="EMBL" id="SUZ67554.1"/>
    </source>
</evidence>
<dbReference type="GO" id="GO:0003677">
    <property type="term" value="F:DNA binding"/>
    <property type="evidence" value="ECO:0007669"/>
    <property type="project" value="UniProtKB-KW"/>
</dbReference>
<dbReference type="GO" id="GO:0004252">
    <property type="term" value="F:serine-type endopeptidase activity"/>
    <property type="evidence" value="ECO:0007669"/>
    <property type="project" value="InterPro"/>
</dbReference>
<accession>A0A381PLR7</accession>
<dbReference type="InterPro" id="IPR050077">
    <property type="entry name" value="LexA_repressor"/>
</dbReference>
<organism evidence="8">
    <name type="scientific">marine metagenome</name>
    <dbReference type="NCBI Taxonomy" id="408172"/>
    <lineage>
        <taxon>unclassified sequences</taxon>
        <taxon>metagenomes</taxon>
        <taxon>ecological metagenomes</taxon>
    </lineage>
</organism>
<dbReference type="Gene3D" id="1.10.10.10">
    <property type="entry name" value="Winged helix-like DNA-binding domain superfamily/Winged helix DNA-binding domain"/>
    <property type="match status" value="1"/>
</dbReference>
<dbReference type="AlphaFoldDB" id="A0A381PLR7"/>
<dbReference type="NCBIfam" id="TIGR00498">
    <property type="entry name" value="lexA"/>
    <property type="match status" value="1"/>
</dbReference>
<dbReference type="PANTHER" id="PTHR33516">
    <property type="entry name" value="LEXA REPRESSOR"/>
    <property type="match status" value="1"/>
</dbReference>
<dbReference type="PANTHER" id="PTHR33516:SF2">
    <property type="entry name" value="LEXA REPRESSOR-RELATED"/>
    <property type="match status" value="1"/>
</dbReference>
<dbReference type="SUPFAM" id="SSF51306">
    <property type="entry name" value="LexA/Signal peptidase"/>
    <property type="match status" value="1"/>
</dbReference>
<keyword evidence="5" id="KW-0804">Transcription</keyword>
<dbReference type="InterPro" id="IPR036388">
    <property type="entry name" value="WH-like_DNA-bd_sf"/>
</dbReference>
<dbReference type="InterPro" id="IPR036286">
    <property type="entry name" value="LexA/Signal_pep-like_sf"/>
</dbReference>
<evidence type="ECO:0000259" key="7">
    <source>
        <dbReference type="Pfam" id="PF01726"/>
    </source>
</evidence>
<keyword evidence="1" id="KW-0678">Repressor</keyword>
<name>A0A381PLR7_9ZZZZ</name>
<dbReference type="EMBL" id="UINC01001016">
    <property type="protein sequence ID" value="SUZ67554.1"/>
    <property type="molecule type" value="Genomic_DNA"/>
</dbReference>
<reference evidence="8" key="1">
    <citation type="submission" date="2018-05" db="EMBL/GenBank/DDBJ databases">
        <authorList>
            <person name="Lanie J.A."/>
            <person name="Ng W.-L."/>
            <person name="Kazmierczak K.M."/>
            <person name="Andrzejewski T.M."/>
            <person name="Davidsen T.M."/>
            <person name="Wayne K.J."/>
            <person name="Tettelin H."/>
            <person name="Glass J.I."/>
            <person name="Rusch D."/>
            <person name="Podicherti R."/>
            <person name="Tsui H.-C.T."/>
            <person name="Winkler M.E."/>
        </authorList>
    </citation>
    <scope>NUCLEOTIDE SEQUENCE</scope>
</reference>
<dbReference type="Pfam" id="PF01726">
    <property type="entry name" value="LexA_DNA_bind"/>
    <property type="match status" value="1"/>
</dbReference>
<keyword evidence="2" id="KW-0235">DNA replication</keyword>
<evidence type="ECO:0008006" key="9">
    <source>
        <dbReference type="Google" id="ProtNLM"/>
    </source>
</evidence>
<feature type="domain" description="LexA repressor DNA-binding" evidence="7">
    <location>
        <begin position="4"/>
        <end position="66"/>
    </location>
</feature>
<dbReference type="InterPro" id="IPR036390">
    <property type="entry name" value="WH_DNA-bd_sf"/>
</dbReference>
<evidence type="ECO:0000256" key="5">
    <source>
        <dbReference type="ARBA" id="ARBA00023163"/>
    </source>
</evidence>
<dbReference type="GO" id="GO:0006508">
    <property type="term" value="P:proteolysis"/>
    <property type="evidence" value="ECO:0007669"/>
    <property type="project" value="InterPro"/>
</dbReference>
<evidence type="ECO:0000256" key="3">
    <source>
        <dbReference type="ARBA" id="ARBA00023015"/>
    </source>
</evidence>
<evidence type="ECO:0000256" key="4">
    <source>
        <dbReference type="ARBA" id="ARBA00023125"/>
    </source>
</evidence>
<evidence type="ECO:0000259" key="6">
    <source>
        <dbReference type="Pfam" id="PF00717"/>
    </source>
</evidence>
<dbReference type="InterPro" id="IPR006199">
    <property type="entry name" value="LexA_DNA-bd_dom"/>
</dbReference>
<dbReference type="Gene3D" id="2.10.109.10">
    <property type="entry name" value="Umud Fragment, subunit A"/>
    <property type="match status" value="1"/>
</dbReference>
<proteinExistence type="predicted"/>
<sequence length="217" mass="24117">MEQSITEIERKILDFMVHYLRSNTFQPSIREIGERFGIKSTKTVSEHLQALADKGFVERDSSRSRGVRILGVDLRAQTVSVPCYHELPQGRGGLRTEQAEMHLTVDRRLAGSKGSFFVRAGGEELASHGISEGDYLLVEPVSVRELVERSVVVARVKDGPSFYEFSKNGKAIYLTPTEGDEPATAIEDPDRLHLIGRVVALHRRFDGASILVSTTAH</sequence>
<dbReference type="InterPro" id="IPR006200">
    <property type="entry name" value="LexA"/>
</dbReference>